<dbReference type="PANTHER" id="PTHR18901">
    <property type="entry name" value="2-DEOXYGLUCOSE-6-PHOSPHATE PHOSPHATASE 2"/>
    <property type="match status" value="1"/>
</dbReference>
<accession>A0ABU0PAG5</accession>
<dbReference type="Gene3D" id="3.40.50.1000">
    <property type="entry name" value="HAD superfamily/HAD-like"/>
    <property type="match status" value="1"/>
</dbReference>
<dbReference type="Proteomes" id="UP001239085">
    <property type="component" value="Unassembled WGS sequence"/>
</dbReference>
<feature type="region of interest" description="Disordered" evidence="1">
    <location>
        <begin position="223"/>
        <end position="249"/>
    </location>
</feature>
<dbReference type="RefSeq" id="WP_307361938.1">
    <property type="nucleotide sequence ID" value="NZ_JAUSXK010000001.1"/>
</dbReference>
<comment type="caution">
    <text evidence="2">The sequence shown here is derived from an EMBL/GenBank/DDBJ whole genome shotgun (WGS) entry which is preliminary data.</text>
</comment>
<dbReference type="InterPro" id="IPR006439">
    <property type="entry name" value="HAD-SF_hydro_IA"/>
</dbReference>
<dbReference type="SFLD" id="SFLDS00003">
    <property type="entry name" value="Haloacid_Dehalogenase"/>
    <property type="match status" value="1"/>
</dbReference>
<dbReference type="SFLD" id="SFLDG01129">
    <property type="entry name" value="C1.5:_HAD__Beta-PGM__Phosphata"/>
    <property type="match status" value="1"/>
</dbReference>
<dbReference type="InterPro" id="IPR036412">
    <property type="entry name" value="HAD-like_sf"/>
</dbReference>
<dbReference type="PANTHER" id="PTHR18901:SF38">
    <property type="entry name" value="PSEUDOURIDINE-5'-PHOSPHATASE"/>
    <property type="match status" value="1"/>
</dbReference>
<dbReference type="NCBIfam" id="TIGR01509">
    <property type="entry name" value="HAD-SF-IA-v3"/>
    <property type="match status" value="1"/>
</dbReference>
<dbReference type="Pfam" id="PF13419">
    <property type="entry name" value="HAD_2"/>
    <property type="match status" value="1"/>
</dbReference>
<keyword evidence="2" id="KW-0378">Hydrolase</keyword>
<evidence type="ECO:0000313" key="3">
    <source>
        <dbReference type="Proteomes" id="UP001239085"/>
    </source>
</evidence>
<dbReference type="EMBL" id="JAUSXK010000001">
    <property type="protein sequence ID" value="MDQ0644326.1"/>
    <property type="molecule type" value="Genomic_DNA"/>
</dbReference>
<gene>
    <name evidence="2" type="ORF">QFZ46_002486</name>
</gene>
<dbReference type="Gene3D" id="1.10.150.240">
    <property type="entry name" value="Putative phosphatase, domain 2"/>
    <property type="match status" value="1"/>
</dbReference>
<dbReference type="CDD" id="cd07505">
    <property type="entry name" value="HAD_BPGM-like"/>
    <property type="match status" value="1"/>
</dbReference>
<proteinExistence type="predicted"/>
<dbReference type="InterPro" id="IPR041492">
    <property type="entry name" value="HAD_2"/>
</dbReference>
<keyword evidence="3" id="KW-1185">Reference proteome</keyword>
<evidence type="ECO:0000313" key="2">
    <source>
        <dbReference type="EMBL" id="MDQ0644326.1"/>
    </source>
</evidence>
<dbReference type="GO" id="GO:0016787">
    <property type="term" value="F:hydrolase activity"/>
    <property type="evidence" value="ECO:0007669"/>
    <property type="project" value="UniProtKB-KW"/>
</dbReference>
<dbReference type="InterPro" id="IPR023214">
    <property type="entry name" value="HAD_sf"/>
</dbReference>
<dbReference type="NCBIfam" id="TIGR01549">
    <property type="entry name" value="HAD-SF-IA-v1"/>
    <property type="match status" value="1"/>
</dbReference>
<dbReference type="PRINTS" id="PR00413">
    <property type="entry name" value="HADHALOGNASE"/>
</dbReference>
<organism evidence="2 3">
    <name type="scientific">Microbacterium murale</name>
    <dbReference type="NCBI Taxonomy" id="1081040"/>
    <lineage>
        <taxon>Bacteria</taxon>
        <taxon>Bacillati</taxon>
        <taxon>Actinomycetota</taxon>
        <taxon>Actinomycetes</taxon>
        <taxon>Micrococcales</taxon>
        <taxon>Microbacteriaceae</taxon>
        <taxon>Microbacterium</taxon>
    </lineage>
</organism>
<name>A0ABU0PAG5_9MICO</name>
<protein>
    <submittedName>
        <fullName evidence="2">HAD superfamily hydrolase (TIGR01509 family)</fullName>
    </submittedName>
</protein>
<dbReference type="SUPFAM" id="SSF56784">
    <property type="entry name" value="HAD-like"/>
    <property type="match status" value="1"/>
</dbReference>
<evidence type="ECO:0000256" key="1">
    <source>
        <dbReference type="SAM" id="MobiDB-lite"/>
    </source>
</evidence>
<reference evidence="2 3" key="1">
    <citation type="submission" date="2023-07" db="EMBL/GenBank/DDBJ databases">
        <title>Comparative genomics of wheat-associated soil bacteria to identify genetic determinants of phenazine resistance.</title>
        <authorList>
            <person name="Mouncey N."/>
        </authorList>
    </citation>
    <scope>NUCLEOTIDE SEQUENCE [LARGE SCALE GENOMIC DNA]</scope>
    <source>
        <strain evidence="2 3">W2I7</strain>
    </source>
</reference>
<sequence>MSNPRAHARRLPAAVLWDMDGTIVDTERHWIAAAERMLAETGLAAPENALGRLVGLALPDGARVIHELGGTGSGDALLDRWIELATARTRTEGITWRPGARSLLRTLSNARVPLALVTMSYRDYADEILAALPSGTFDVTVTGDEVAHGKPSPDAYLRAAELLGVDPADCVAIEDSPVGLAAARAAGAATVGVPHDVPLAEDAADLLWPSLRGRGLHDLRIPLGEEGAGNEESPTAFATGDSHNVRPKA</sequence>
<dbReference type="InterPro" id="IPR023198">
    <property type="entry name" value="PGP-like_dom2"/>
</dbReference>